<dbReference type="Pfam" id="PF13786">
    <property type="entry name" value="DUF4179"/>
    <property type="match status" value="1"/>
</dbReference>
<dbReference type="AlphaFoldDB" id="A0A0G8F340"/>
<dbReference type="RefSeq" id="WP_046954896.1">
    <property type="nucleotide sequence ID" value="NZ_LCYI01000019.1"/>
</dbReference>
<evidence type="ECO:0000313" key="3">
    <source>
        <dbReference type="EMBL" id="KLA30946.1"/>
    </source>
</evidence>
<evidence type="ECO:0000259" key="2">
    <source>
        <dbReference type="Pfam" id="PF13786"/>
    </source>
</evidence>
<protein>
    <recommendedName>
        <fullName evidence="2">DUF4179 domain-containing protein</fullName>
    </recommendedName>
</protein>
<proteinExistence type="predicted"/>
<name>A0A0G8F340_BACCE</name>
<dbReference type="EMBL" id="LCYI01000019">
    <property type="protein sequence ID" value="KLA30946.1"/>
    <property type="molecule type" value="Genomic_DNA"/>
</dbReference>
<evidence type="ECO:0000313" key="4">
    <source>
        <dbReference type="Proteomes" id="UP000035214"/>
    </source>
</evidence>
<gene>
    <name evidence="3" type="ORF">B4077_4166</name>
</gene>
<comment type="caution">
    <text evidence="3">The sequence shown here is derived from an EMBL/GenBank/DDBJ whole genome shotgun (WGS) entry which is preliminary data.</text>
</comment>
<feature type="transmembrane region" description="Helical" evidence="1">
    <location>
        <begin position="49"/>
        <end position="70"/>
    </location>
</feature>
<reference evidence="3 4" key="1">
    <citation type="submission" date="2015-04" db="EMBL/GenBank/DDBJ databases">
        <title>Draft Genome Sequences of Eight Spore-Forming Food Isolates of Bacillus cereus Genome sequencing.</title>
        <authorList>
            <person name="Krawcyk A.O."/>
            <person name="de Jong A."/>
            <person name="Eijlander R.T."/>
            <person name="Berendsen E.M."/>
            <person name="Holsappel S."/>
            <person name="Wells-Bennik M."/>
            <person name="Kuipers O.P."/>
        </authorList>
    </citation>
    <scope>NUCLEOTIDE SEQUENCE [LARGE SCALE GENOMIC DNA]</scope>
    <source>
        <strain evidence="3 4">B4077</strain>
    </source>
</reference>
<sequence>MNEQFEHKLEEALNDAVTIPTSVLKKKELAFEEIRKSKKQKQTSSHKKIIAAMIAGLTIVGASVGVGVYGDSALAVVKKYFFMKDQGVQKAADNGYIQKVDENNVMKDNGVTIQIKNVLYDKSKIAVSLQLKFEDKSLISKVTDLRMKYDLTDDKGRYIEKAEYTEGLTNENSKMLGGSEWSIQAGEKEGEITYNLIFHPMNSIDSIDSLNFNISSISLFAPLENKEASYRTEAESQSNTVKENIEDWHKNGMQLNKEIQGKWQGRIKLDSKFKGNQEIHFVPKQQPESVKIMSAELLPTGMRITFERDTFGDEEEIKRQIKTIDSIILMDEKGKTYKSTLKGYTGTGDNGNTIKVKTFDVTTFDNVNHFKVLLKDVDGKDIEIDLAREEKK</sequence>
<keyword evidence="1" id="KW-0472">Membrane</keyword>
<dbReference type="Proteomes" id="UP000035214">
    <property type="component" value="Unassembled WGS sequence"/>
</dbReference>
<dbReference type="InterPro" id="IPR025436">
    <property type="entry name" value="DUF4179"/>
</dbReference>
<keyword evidence="1" id="KW-0812">Transmembrane</keyword>
<keyword evidence="1" id="KW-1133">Transmembrane helix</keyword>
<accession>A0A0G8F340</accession>
<feature type="domain" description="DUF4179" evidence="2">
    <location>
        <begin position="47"/>
        <end position="132"/>
    </location>
</feature>
<dbReference type="PATRIC" id="fig|1396.428.peg.3464"/>
<organism evidence="3 4">
    <name type="scientific">Bacillus cereus</name>
    <dbReference type="NCBI Taxonomy" id="1396"/>
    <lineage>
        <taxon>Bacteria</taxon>
        <taxon>Bacillati</taxon>
        <taxon>Bacillota</taxon>
        <taxon>Bacilli</taxon>
        <taxon>Bacillales</taxon>
        <taxon>Bacillaceae</taxon>
        <taxon>Bacillus</taxon>
        <taxon>Bacillus cereus group</taxon>
    </lineage>
</organism>
<evidence type="ECO:0000256" key="1">
    <source>
        <dbReference type="SAM" id="Phobius"/>
    </source>
</evidence>